<accession>A0A0D1WGP4</accession>
<dbReference type="InterPro" id="IPR052907">
    <property type="entry name" value="Beta-lactamase/esterase"/>
</dbReference>
<dbReference type="GeneID" id="27327059"/>
<protein>
    <recommendedName>
        <fullName evidence="1">Beta-lactamase-related domain-containing protein</fullName>
    </recommendedName>
</protein>
<feature type="domain" description="Beta-lactamase-related" evidence="1">
    <location>
        <begin position="24"/>
        <end position="375"/>
    </location>
</feature>
<dbReference type="OrthoDB" id="5946976at2759"/>
<organism evidence="2 3">
    <name type="scientific">Exophiala mesophila</name>
    <name type="common">Black yeast-like fungus</name>
    <dbReference type="NCBI Taxonomy" id="212818"/>
    <lineage>
        <taxon>Eukaryota</taxon>
        <taxon>Fungi</taxon>
        <taxon>Dikarya</taxon>
        <taxon>Ascomycota</taxon>
        <taxon>Pezizomycotina</taxon>
        <taxon>Eurotiomycetes</taxon>
        <taxon>Chaetothyriomycetidae</taxon>
        <taxon>Chaetothyriales</taxon>
        <taxon>Herpotrichiellaceae</taxon>
        <taxon>Exophiala</taxon>
    </lineage>
</organism>
<dbReference type="Gene3D" id="3.40.710.10">
    <property type="entry name" value="DD-peptidase/beta-lactamase superfamily"/>
    <property type="match status" value="1"/>
</dbReference>
<dbReference type="PANTHER" id="PTHR43319:SF3">
    <property type="entry name" value="BETA-LACTAMASE-RELATED DOMAIN-CONTAINING PROTEIN"/>
    <property type="match status" value="1"/>
</dbReference>
<gene>
    <name evidence="2" type="ORF">PV10_09214</name>
</gene>
<dbReference type="InterPro" id="IPR012338">
    <property type="entry name" value="Beta-lactam/transpept-like"/>
</dbReference>
<dbReference type="VEuPathDB" id="FungiDB:PV10_09214"/>
<dbReference type="STRING" id="212818.A0A0D1WGP4"/>
<evidence type="ECO:0000313" key="3">
    <source>
        <dbReference type="Proteomes" id="UP000054302"/>
    </source>
</evidence>
<dbReference type="RefSeq" id="XP_016219509.1">
    <property type="nucleotide sequence ID" value="XM_016374343.1"/>
</dbReference>
<name>A0A0D1WGP4_EXOME</name>
<reference evidence="2 3" key="1">
    <citation type="submission" date="2015-01" db="EMBL/GenBank/DDBJ databases">
        <title>The Genome Sequence of Exophiala mesophila CBS40295.</title>
        <authorList>
            <consortium name="The Broad Institute Genomics Platform"/>
            <person name="Cuomo C."/>
            <person name="de Hoog S."/>
            <person name="Gorbushina A."/>
            <person name="Stielow B."/>
            <person name="Teixiera M."/>
            <person name="Abouelleil A."/>
            <person name="Chapman S.B."/>
            <person name="Priest M."/>
            <person name="Young S.K."/>
            <person name="Wortman J."/>
            <person name="Nusbaum C."/>
            <person name="Birren B."/>
        </authorList>
    </citation>
    <scope>NUCLEOTIDE SEQUENCE [LARGE SCALE GENOMIC DNA]</scope>
    <source>
        <strain evidence="2 3">CBS 40295</strain>
    </source>
</reference>
<dbReference type="Pfam" id="PF00144">
    <property type="entry name" value="Beta-lactamase"/>
    <property type="match status" value="1"/>
</dbReference>
<dbReference type="HOGENOM" id="CLU_035614_3_0_1"/>
<evidence type="ECO:0000259" key="1">
    <source>
        <dbReference type="Pfam" id="PF00144"/>
    </source>
</evidence>
<proteinExistence type="predicted"/>
<keyword evidence="3" id="KW-1185">Reference proteome</keyword>
<dbReference type="OMA" id="KEEDWPR"/>
<dbReference type="EMBL" id="KN847528">
    <property type="protein sequence ID" value="KIV87935.1"/>
    <property type="molecule type" value="Genomic_DNA"/>
</dbReference>
<dbReference type="SUPFAM" id="SSF56601">
    <property type="entry name" value="beta-lactamase/transpeptidase-like"/>
    <property type="match status" value="1"/>
</dbReference>
<dbReference type="AlphaFoldDB" id="A0A0D1WGP4"/>
<evidence type="ECO:0000313" key="2">
    <source>
        <dbReference type="EMBL" id="KIV87935.1"/>
    </source>
</evidence>
<dbReference type="InterPro" id="IPR001466">
    <property type="entry name" value="Beta-lactam-related"/>
</dbReference>
<dbReference type="Proteomes" id="UP000054302">
    <property type="component" value="Unassembled WGS sequence"/>
</dbReference>
<dbReference type="PANTHER" id="PTHR43319">
    <property type="entry name" value="BETA-LACTAMASE-RELATED"/>
    <property type="match status" value="1"/>
</dbReference>
<sequence length="396" mass="42703">MASLKGKTDPRFKKVLDLLEANIGSGEELGASLVINIDGDVVVDVYGGYVDVDRSKPWDKDTIVNVWSSTKTVATLALLILHERGLIDVNENVAKYWPEFAANGKESVKVRHLMSHTSGLSGWNRPFSTEDAYDLERSTNLLAEQAPWWEPGTASGYHAITMGHLIGEVVRRVTGKSLTQFVADDIAGPLNADFQIGAKQSDWPRITNVTPPPPFPFDLSTMDPESVIVKTFSAPALDANAANTEGWRKAEIGAANGHGNARSLARILSTVSLGGTVDGHRLLSSKTIDMIFQEQANNADLVLGQPIRFGIGYGIAGGGTEQTVPFLPKGQNRRVAFWGGWGGSINIMDVDKRVTISYVMNKMGAGTLGSERAAAYLKLIYDVLGDHSPNATAKLV</sequence>